<keyword evidence="1" id="KW-0805">Transcription regulation</keyword>
<evidence type="ECO:0000256" key="1">
    <source>
        <dbReference type="ARBA" id="ARBA00023015"/>
    </source>
</evidence>
<reference evidence="5 6" key="1">
    <citation type="submission" date="2016-06" db="EMBL/GenBank/DDBJ databases">
        <title>Four novel species of enterococci isolated from chicken manure.</title>
        <authorList>
            <person name="Van Tyne D."/>
        </authorList>
    </citation>
    <scope>NUCLEOTIDE SEQUENCE [LARGE SCALE GENOMIC DNA]</scope>
    <source>
        <strain evidence="5 6">CU12B</strain>
    </source>
</reference>
<accession>A0ABQ6Z2B2</accession>
<dbReference type="InterPro" id="IPR000524">
    <property type="entry name" value="Tscrpt_reg_HTH_GntR"/>
</dbReference>
<gene>
    <name evidence="5" type="ORF">BAU17_00415</name>
</gene>
<dbReference type="CDD" id="cd07377">
    <property type="entry name" value="WHTH_GntR"/>
    <property type="match status" value="1"/>
</dbReference>
<evidence type="ECO:0000256" key="3">
    <source>
        <dbReference type="ARBA" id="ARBA00023163"/>
    </source>
</evidence>
<dbReference type="InterPro" id="IPR036390">
    <property type="entry name" value="WH_DNA-bd_sf"/>
</dbReference>
<dbReference type="Gene3D" id="3.40.1410.10">
    <property type="entry name" value="Chorismate lyase-like"/>
    <property type="match status" value="1"/>
</dbReference>
<dbReference type="EMBL" id="MAEL01000010">
    <property type="protein sequence ID" value="KAF1305748.1"/>
    <property type="molecule type" value="Genomic_DNA"/>
</dbReference>
<dbReference type="PANTHER" id="PTHR44846:SF4">
    <property type="entry name" value="HTH GNTR-TYPE DOMAIN-CONTAINING PROTEIN"/>
    <property type="match status" value="1"/>
</dbReference>
<evidence type="ECO:0000313" key="6">
    <source>
        <dbReference type="Proteomes" id="UP000782705"/>
    </source>
</evidence>
<keyword evidence="6" id="KW-1185">Reference proteome</keyword>
<evidence type="ECO:0000259" key="4">
    <source>
        <dbReference type="PROSITE" id="PS50949"/>
    </source>
</evidence>
<evidence type="ECO:0000313" key="5">
    <source>
        <dbReference type="EMBL" id="KAF1305748.1"/>
    </source>
</evidence>
<dbReference type="PRINTS" id="PR00035">
    <property type="entry name" value="HTHGNTR"/>
</dbReference>
<dbReference type="PANTHER" id="PTHR44846">
    <property type="entry name" value="MANNOSYL-D-GLYCERATE TRANSPORT/METABOLISM SYSTEM REPRESSOR MNGR-RELATED"/>
    <property type="match status" value="1"/>
</dbReference>
<feature type="domain" description="HTH gntR-type" evidence="4">
    <location>
        <begin position="1"/>
        <end position="69"/>
    </location>
</feature>
<keyword evidence="3" id="KW-0804">Transcription</keyword>
<dbReference type="InterPro" id="IPR036388">
    <property type="entry name" value="WH-like_DNA-bd_sf"/>
</dbReference>
<organism evidence="5 6">
    <name type="scientific">Candidatus Enterococcus willemsii</name>
    <dbReference type="NCBI Taxonomy" id="1857215"/>
    <lineage>
        <taxon>Bacteria</taxon>
        <taxon>Bacillati</taxon>
        <taxon>Bacillota</taxon>
        <taxon>Bacilli</taxon>
        <taxon>Lactobacillales</taxon>
        <taxon>Enterococcaceae</taxon>
        <taxon>Enterococcus</taxon>
    </lineage>
</organism>
<dbReference type="Pfam" id="PF00392">
    <property type="entry name" value="GntR"/>
    <property type="match status" value="1"/>
</dbReference>
<dbReference type="Gene3D" id="1.10.10.10">
    <property type="entry name" value="Winged helix-like DNA-binding domain superfamily/Winged helix DNA-binding domain"/>
    <property type="match status" value="1"/>
</dbReference>
<dbReference type="Pfam" id="PF07702">
    <property type="entry name" value="UTRA"/>
    <property type="match status" value="1"/>
</dbReference>
<name>A0ABQ6Z2B2_9ENTE</name>
<dbReference type="InterPro" id="IPR011663">
    <property type="entry name" value="UTRA"/>
</dbReference>
<sequence length="236" mass="27283">MLKYMEIAEQIKQTIIENDLAQGTKLPKVSELIQEYQVSKSTIVKALNVLERNGIVYQIQGSGIFVRRNTRVGYVNIIQNKGFTESLDQFEITTKVLLLEKILPTEEIYTHLNCSPDEKVYHVKRLRYINEQVLCVEESYYNCAVVPYLNEEIATKSIFNYLKTALKLNVSFSDKYLHVIKLSETDSQILGLAKDDPALLTEELFYLSSGIPFNFSRTTYHYEHSQFFLQTNNLSV</sequence>
<proteinExistence type="predicted"/>
<dbReference type="InterPro" id="IPR028978">
    <property type="entry name" value="Chorismate_lyase_/UTRA_dom_sf"/>
</dbReference>
<protein>
    <submittedName>
        <fullName evidence="5">GntR family transcriptional regulator</fullName>
    </submittedName>
</protein>
<comment type="caution">
    <text evidence="5">The sequence shown here is derived from an EMBL/GenBank/DDBJ whole genome shotgun (WGS) entry which is preliminary data.</text>
</comment>
<dbReference type="Proteomes" id="UP000782705">
    <property type="component" value="Unassembled WGS sequence"/>
</dbReference>
<dbReference type="PROSITE" id="PS50949">
    <property type="entry name" value="HTH_GNTR"/>
    <property type="match status" value="1"/>
</dbReference>
<dbReference type="SUPFAM" id="SSF46785">
    <property type="entry name" value="Winged helix' DNA-binding domain"/>
    <property type="match status" value="1"/>
</dbReference>
<evidence type="ECO:0000256" key="2">
    <source>
        <dbReference type="ARBA" id="ARBA00023125"/>
    </source>
</evidence>
<dbReference type="SUPFAM" id="SSF64288">
    <property type="entry name" value="Chorismate lyase-like"/>
    <property type="match status" value="1"/>
</dbReference>
<dbReference type="SMART" id="SM00345">
    <property type="entry name" value="HTH_GNTR"/>
    <property type="match status" value="1"/>
</dbReference>
<keyword evidence="2" id="KW-0238">DNA-binding</keyword>
<dbReference type="SMART" id="SM00866">
    <property type="entry name" value="UTRA"/>
    <property type="match status" value="1"/>
</dbReference>
<dbReference type="InterPro" id="IPR050679">
    <property type="entry name" value="Bact_HTH_transcr_reg"/>
</dbReference>
<dbReference type="RefSeq" id="WP_161901064.1">
    <property type="nucleotide sequence ID" value="NZ_MAEL01000010.1"/>
</dbReference>